<feature type="site" description="Essential for prephenate dehydratase activity" evidence="19">
    <location>
        <position position="256"/>
    </location>
</feature>
<evidence type="ECO:0000256" key="19">
    <source>
        <dbReference type="PIRSR" id="PIRSR001500-2"/>
    </source>
</evidence>
<dbReference type="NCBIfam" id="NF008865">
    <property type="entry name" value="PRK11898.1"/>
    <property type="match status" value="1"/>
</dbReference>
<evidence type="ECO:0000256" key="12">
    <source>
        <dbReference type="ARBA" id="ARBA00023222"/>
    </source>
</evidence>
<dbReference type="PIRSF" id="PIRSF001500">
    <property type="entry name" value="Chor_mut_pdt_Ppr"/>
    <property type="match status" value="1"/>
</dbReference>
<dbReference type="GO" id="GO:0009094">
    <property type="term" value="P:L-phenylalanine biosynthetic process"/>
    <property type="evidence" value="ECO:0007669"/>
    <property type="project" value="UniProtKB-UniPathway"/>
</dbReference>
<accession>A0A4R1GIA5</accession>
<evidence type="ECO:0000256" key="13">
    <source>
        <dbReference type="ARBA" id="ARBA00023235"/>
    </source>
</evidence>
<comment type="catalytic activity">
    <reaction evidence="1">
        <text>chorismate = prephenate</text>
        <dbReference type="Rhea" id="RHEA:13897"/>
        <dbReference type="ChEBI" id="CHEBI:29748"/>
        <dbReference type="ChEBI" id="CHEBI:29934"/>
        <dbReference type="EC" id="5.4.99.5"/>
    </reaction>
</comment>
<keyword evidence="20" id="KW-0175">Coiled coil</keyword>
<evidence type="ECO:0000256" key="10">
    <source>
        <dbReference type="ARBA" id="ARBA00022605"/>
    </source>
</evidence>
<feature type="coiled-coil region" evidence="20">
    <location>
        <begin position="4"/>
        <end position="31"/>
    </location>
</feature>
<feature type="domain" description="Chorismate mutase" evidence="21">
    <location>
        <begin position="1"/>
        <end position="88"/>
    </location>
</feature>
<dbReference type="SUPFAM" id="SSF55021">
    <property type="entry name" value="ACT-like"/>
    <property type="match status" value="1"/>
</dbReference>
<dbReference type="InterPro" id="IPR036263">
    <property type="entry name" value="Chorismate_II_sf"/>
</dbReference>
<dbReference type="NCBIfam" id="TIGR01808">
    <property type="entry name" value="CM_M_hiGC-arch"/>
    <property type="match status" value="1"/>
</dbReference>
<proteinExistence type="predicted"/>
<evidence type="ECO:0000256" key="20">
    <source>
        <dbReference type="SAM" id="Coils"/>
    </source>
</evidence>
<name>A0A4R1GIA5_9BACT</name>
<dbReference type="SUPFAM" id="SSF48600">
    <property type="entry name" value="Chorismate mutase II"/>
    <property type="match status" value="1"/>
</dbReference>
<evidence type="ECO:0000259" key="22">
    <source>
        <dbReference type="PROSITE" id="PS51171"/>
    </source>
</evidence>
<reference evidence="24 25" key="1">
    <citation type="submission" date="2019-03" db="EMBL/GenBank/DDBJ databases">
        <title>Genomic Encyclopedia of Archaeal and Bacterial Type Strains, Phase II (KMG-II): from individual species to whole genera.</title>
        <authorList>
            <person name="Goeker M."/>
        </authorList>
    </citation>
    <scope>NUCLEOTIDE SEQUENCE [LARGE SCALE GENOMIC DNA]</scope>
    <source>
        <strain evidence="24 25">DSM 24425</strain>
    </source>
</reference>
<gene>
    <name evidence="24" type="ORF">CLV27_1279</name>
</gene>
<comment type="caution">
    <text evidence="24">The sequence shown here is derived from an EMBL/GenBank/DDBJ whole genome shotgun (WGS) entry which is preliminary data.</text>
</comment>
<evidence type="ECO:0000256" key="4">
    <source>
        <dbReference type="ARBA" id="ARBA00004741"/>
    </source>
</evidence>
<dbReference type="InterPro" id="IPR010957">
    <property type="entry name" value="G/b/e-P-prot_chorismate_mutase"/>
</dbReference>
<dbReference type="Pfam" id="PF01817">
    <property type="entry name" value="CM_2"/>
    <property type="match status" value="1"/>
</dbReference>
<feature type="domain" description="ACT" evidence="23">
    <location>
        <begin position="276"/>
        <end position="353"/>
    </location>
</feature>
<dbReference type="FunFam" id="3.30.70.260:FF:000012">
    <property type="entry name" value="Prephenate dehydratase"/>
    <property type="match status" value="1"/>
</dbReference>
<dbReference type="Gene3D" id="1.20.59.10">
    <property type="entry name" value="Chorismate mutase"/>
    <property type="match status" value="1"/>
</dbReference>
<evidence type="ECO:0000256" key="9">
    <source>
        <dbReference type="ARBA" id="ARBA00022490"/>
    </source>
</evidence>
<keyword evidence="10" id="KW-0028">Amino-acid biosynthesis</keyword>
<dbReference type="FunFam" id="3.40.190.10:FF:000029">
    <property type="entry name" value="Chorismate mutase/Prephenate dehydratase"/>
    <property type="match status" value="1"/>
</dbReference>
<dbReference type="InterPro" id="IPR002912">
    <property type="entry name" value="ACT_dom"/>
</dbReference>
<dbReference type="OrthoDB" id="9802281at2"/>
<dbReference type="FunFam" id="1.20.59.10:FF:000004">
    <property type="entry name" value="Prephenate dehydratase"/>
    <property type="match status" value="1"/>
</dbReference>
<keyword evidence="11" id="KW-0057">Aromatic amino acid biosynthesis</keyword>
<dbReference type="RefSeq" id="WP_132526954.1">
    <property type="nucleotide sequence ID" value="NZ_SMFV01000004.1"/>
</dbReference>
<sequence>MKSLSELREEIDRIDREILALLNRRARLAQEVGEIKKKKGLPFYVPGREAKILSKLEEINQGPLPPESIRAIFREIISACRALEEPTKVAFLGPQATFTHLAALKHFGTSSDLRPMDSIQEVFDEVEKGRVDYGVVPIENSIEGIVNYTIDMFLDTDLKISGEIFVSVNLHLMSKEAELSKVKKVYSHRHAIAQARKWLSENLPKIEVEEVSSTAKAAELASREPGTAAIASEAAALLYDLNILAKNIQELSKNFTRFLVIGKTDSEFPSGRDKTSVMFSTKHVAGALFKALQPFAVYDVNLSKIESRPTKKKPWEYVFFVDIEGHRKEDRVAKALEELKETCSFFKILGSYPAGFKE</sequence>
<evidence type="ECO:0000313" key="25">
    <source>
        <dbReference type="Proteomes" id="UP000295777"/>
    </source>
</evidence>
<dbReference type="Gene3D" id="3.40.190.10">
    <property type="entry name" value="Periplasmic binding protein-like II"/>
    <property type="match status" value="2"/>
</dbReference>
<evidence type="ECO:0000259" key="21">
    <source>
        <dbReference type="PROSITE" id="PS51168"/>
    </source>
</evidence>
<dbReference type="FunFam" id="3.40.190.10:FF:000034">
    <property type="entry name" value="Chorismate mutase/prephenate dehydratase"/>
    <property type="match status" value="1"/>
</dbReference>
<keyword evidence="9" id="KW-0963">Cytoplasm</keyword>
<dbReference type="InterPro" id="IPR018528">
    <property type="entry name" value="Preph_deHydtase_CS"/>
</dbReference>
<comment type="subcellular location">
    <subcellularLocation>
        <location evidence="3">Cytoplasm</location>
    </subcellularLocation>
</comment>
<dbReference type="GO" id="GO:0005737">
    <property type="term" value="C:cytoplasm"/>
    <property type="evidence" value="ECO:0007669"/>
    <property type="project" value="UniProtKB-SubCell"/>
</dbReference>
<dbReference type="PROSITE" id="PS00858">
    <property type="entry name" value="PREPHENATE_DEHYDR_2"/>
    <property type="match status" value="1"/>
</dbReference>
<evidence type="ECO:0000256" key="8">
    <source>
        <dbReference type="ARBA" id="ARBA00014401"/>
    </source>
</evidence>
<dbReference type="PROSITE" id="PS51171">
    <property type="entry name" value="PREPHENATE_DEHYDR_3"/>
    <property type="match status" value="1"/>
</dbReference>
<dbReference type="SMART" id="SM00830">
    <property type="entry name" value="CM_2"/>
    <property type="match status" value="1"/>
</dbReference>
<keyword evidence="14" id="KW-0456">Lyase</keyword>
<evidence type="ECO:0000256" key="11">
    <source>
        <dbReference type="ARBA" id="ARBA00023141"/>
    </source>
</evidence>
<comment type="catalytic activity">
    <reaction evidence="18">
        <text>prephenate + H(+) = 3-phenylpyruvate + CO2 + H2O</text>
        <dbReference type="Rhea" id="RHEA:21648"/>
        <dbReference type="ChEBI" id="CHEBI:15377"/>
        <dbReference type="ChEBI" id="CHEBI:15378"/>
        <dbReference type="ChEBI" id="CHEBI:16526"/>
        <dbReference type="ChEBI" id="CHEBI:18005"/>
        <dbReference type="ChEBI" id="CHEBI:29934"/>
        <dbReference type="EC" id="4.2.1.51"/>
    </reaction>
</comment>
<dbReference type="InterPro" id="IPR002701">
    <property type="entry name" value="CM_II_prokaryot"/>
</dbReference>
<dbReference type="CDD" id="cd04905">
    <property type="entry name" value="ACT_CM-PDT"/>
    <property type="match status" value="1"/>
</dbReference>
<evidence type="ECO:0000256" key="3">
    <source>
        <dbReference type="ARBA" id="ARBA00004496"/>
    </source>
</evidence>
<dbReference type="UniPathway" id="UPA00120">
    <property type="reaction ID" value="UER00203"/>
</dbReference>
<dbReference type="EMBL" id="SMFV01000004">
    <property type="protein sequence ID" value="TCK03962.1"/>
    <property type="molecule type" value="Genomic_DNA"/>
</dbReference>
<dbReference type="InterPro" id="IPR001086">
    <property type="entry name" value="Preph_deHydtase"/>
</dbReference>
<dbReference type="Pfam" id="PF00800">
    <property type="entry name" value="PDT"/>
    <property type="match status" value="1"/>
</dbReference>
<dbReference type="PROSITE" id="PS51671">
    <property type="entry name" value="ACT"/>
    <property type="match status" value="1"/>
</dbReference>
<dbReference type="PROSITE" id="PS51168">
    <property type="entry name" value="CHORISMATE_MUT_2"/>
    <property type="match status" value="1"/>
</dbReference>
<evidence type="ECO:0000256" key="18">
    <source>
        <dbReference type="ARBA" id="ARBA00047848"/>
    </source>
</evidence>
<evidence type="ECO:0000259" key="23">
    <source>
        <dbReference type="PROSITE" id="PS51671"/>
    </source>
</evidence>
<dbReference type="CDD" id="cd13630">
    <property type="entry name" value="PBP2_PDT_1"/>
    <property type="match status" value="1"/>
</dbReference>
<dbReference type="InterPro" id="IPR010958">
    <property type="entry name" value="Chorismate_mutase_highGC-bac"/>
</dbReference>
<dbReference type="Proteomes" id="UP000295777">
    <property type="component" value="Unassembled WGS sequence"/>
</dbReference>
<evidence type="ECO:0000256" key="7">
    <source>
        <dbReference type="ARBA" id="ARBA00013147"/>
    </source>
</evidence>
<keyword evidence="25" id="KW-1185">Reference proteome</keyword>
<dbReference type="Pfam" id="PF01842">
    <property type="entry name" value="ACT"/>
    <property type="match status" value="1"/>
</dbReference>
<evidence type="ECO:0000256" key="2">
    <source>
        <dbReference type="ARBA" id="ARBA00002364"/>
    </source>
</evidence>
<dbReference type="AlphaFoldDB" id="A0A4R1GIA5"/>
<dbReference type="Gene3D" id="3.30.70.260">
    <property type="match status" value="1"/>
</dbReference>
<keyword evidence="12" id="KW-0584">Phenylalanine biosynthesis</keyword>
<dbReference type="InterPro" id="IPR036979">
    <property type="entry name" value="CM_dom_sf"/>
</dbReference>
<comment type="pathway">
    <text evidence="5">Metabolic intermediate biosynthesis; prephenate biosynthesis; prephenate from chorismate: step 1/1.</text>
</comment>
<keyword evidence="13" id="KW-0413">Isomerase</keyword>
<evidence type="ECO:0000256" key="17">
    <source>
        <dbReference type="ARBA" id="ARBA00031520"/>
    </source>
</evidence>
<evidence type="ECO:0000256" key="16">
    <source>
        <dbReference type="ARBA" id="ARBA00031175"/>
    </source>
</evidence>
<evidence type="ECO:0000256" key="14">
    <source>
        <dbReference type="ARBA" id="ARBA00023239"/>
    </source>
</evidence>
<dbReference type="PANTHER" id="PTHR21022">
    <property type="entry name" value="PREPHENATE DEHYDRATASE P PROTEIN"/>
    <property type="match status" value="1"/>
</dbReference>
<feature type="domain" description="Prephenate dehydratase" evidence="22">
    <location>
        <begin position="88"/>
        <end position="263"/>
    </location>
</feature>
<dbReference type="EC" id="4.2.1.51" evidence="7"/>
<evidence type="ECO:0000256" key="5">
    <source>
        <dbReference type="ARBA" id="ARBA00004817"/>
    </source>
</evidence>
<dbReference type="GO" id="GO:0004106">
    <property type="term" value="F:chorismate mutase activity"/>
    <property type="evidence" value="ECO:0007669"/>
    <property type="project" value="UniProtKB-EC"/>
</dbReference>
<dbReference type="UniPathway" id="UPA00121">
    <property type="reaction ID" value="UER00345"/>
</dbReference>
<dbReference type="GO" id="GO:0004664">
    <property type="term" value="F:prephenate dehydratase activity"/>
    <property type="evidence" value="ECO:0007669"/>
    <property type="project" value="UniProtKB-EC"/>
</dbReference>
<evidence type="ECO:0000256" key="1">
    <source>
        <dbReference type="ARBA" id="ARBA00000824"/>
    </source>
</evidence>
<dbReference type="GO" id="GO:0046417">
    <property type="term" value="P:chorismate metabolic process"/>
    <property type="evidence" value="ECO:0007669"/>
    <property type="project" value="InterPro"/>
</dbReference>
<comment type="function">
    <text evidence="2">Catalyzes the Claisen rearrangement of chorismate to prephenate and the decarboxylation/dehydration of prephenate to phenylpyruvate.</text>
</comment>
<protein>
    <recommendedName>
        <fullName evidence="8">Bifunctional chorismate mutase/prephenate dehydratase</fullName>
        <ecNumber evidence="7">4.2.1.51</ecNumber>
        <ecNumber evidence="6">5.4.99.5</ecNumber>
    </recommendedName>
    <alternativeName>
        <fullName evidence="17">Chorismate mutase-prephenate dehydratase</fullName>
    </alternativeName>
    <alternativeName>
        <fullName evidence="16">p-protein</fullName>
    </alternativeName>
</protein>
<dbReference type="PANTHER" id="PTHR21022:SF19">
    <property type="entry name" value="PREPHENATE DEHYDRATASE-RELATED"/>
    <property type="match status" value="1"/>
</dbReference>
<dbReference type="InterPro" id="IPR045865">
    <property type="entry name" value="ACT-like_dom_sf"/>
</dbReference>
<dbReference type="NCBIfam" id="TIGR01807">
    <property type="entry name" value="CM_P2"/>
    <property type="match status" value="1"/>
</dbReference>
<evidence type="ECO:0000256" key="15">
    <source>
        <dbReference type="ARBA" id="ARBA00023268"/>
    </source>
</evidence>
<evidence type="ECO:0000256" key="6">
    <source>
        <dbReference type="ARBA" id="ARBA00012404"/>
    </source>
</evidence>
<dbReference type="EC" id="5.4.99.5" evidence="6"/>
<comment type="pathway">
    <text evidence="4">Amino-acid biosynthesis; L-phenylalanine biosynthesis; phenylpyruvate from prephenate: step 1/1.</text>
</comment>
<keyword evidence="15" id="KW-0511">Multifunctional enzyme</keyword>
<organism evidence="24 25">
    <name type="scientific">Phorcysia thermohydrogeniphila</name>
    <dbReference type="NCBI Taxonomy" id="936138"/>
    <lineage>
        <taxon>Bacteria</taxon>
        <taxon>Pseudomonadati</taxon>
        <taxon>Aquificota</taxon>
        <taxon>Aquificia</taxon>
        <taxon>Desulfurobacteriales</taxon>
        <taxon>Desulfurobacteriaceae</taxon>
        <taxon>Phorcysia</taxon>
    </lineage>
</organism>
<dbReference type="InterPro" id="IPR008242">
    <property type="entry name" value="Chor_mutase/pphenate_deHydtase"/>
</dbReference>
<evidence type="ECO:0000313" key="24">
    <source>
        <dbReference type="EMBL" id="TCK03962.1"/>
    </source>
</evidence>
<dbReference type="SUPFAM" id="SSF53850">
    <property type="entry name" value="Periplasmic binding protein-like II"/>
    <property type="match status" value="1"/>
</dbReference>